<dbReference type="Proteomes" id="UP001140502">
    <property type="component" value="Unassembled WGS sequence"/>
</dbReference>
<accession>A0A9W8WHT5</accession>
<proteinExistence type="predicted"/>
<evidence type="ECO:0000313" key="1">
    <source>
        <dbReference type="EMBL" id="KAJ4326144.1"/>
    </source>
</evidence>
<keyword evidence="2" id="KW-1185">Reference proteome</keyword>
<comment type="caution">
    <text evidence="1">The sequence shown here is derived from an EMBL/GenBank/DDBJ whole genome shotgun (WGS) entry which is preliminary data.</text>
</comment>
<sequence length="146" mass="16835">MDRARLAENGIFIEDGDGGCELLPPHVESLQDALLDFRRTIPDKFGYTEDELLQLLDKDGINVRDDMTDDDRAEIQDELEFCAGVRELTRHLDLVDNLEIGGYNEDDWKEQFEGLLLDPLVEEAQVCDTDTRQAARTKFYYDSFQQ</sequence>
<name>A0A9W8WHT5_9HYPO</name>
<dbReference type="EMBL" id="JAPEUR010000044">
    <property type="protein sequence ID" value="KAJ4326144.1"/>
    <property type="molecule type" value="Genomic_DNA"/>
</dbReference>
<reference evidence="1" key="1">
    <citation type="submission" date="2022-10" db="EMBL/GenBank/DDBJ databases">
        <title>Tapping the CABI collections for fungal endophytes: first genome assemblies for Collariella, Neodidymelliopsis, Ascochyta clinopodiicola, Didymella pomorum, Didymosphaeria variabile, Neocosmospora piperis and Neocucurbitaria cava.</title>
        <authorList>
            <person name="Hill R."/>
        </authorList>
    </citation>
    <scope>NUCLEOTIDE SEQUENCE</scope>
    <source>
        <strain evidence="1">IMI 366586</strain>
    </source>
</reference>
<protein>
    <submittedName>
        <fullName evidence="1">Uncharacterized protein</fullName>
    </submittedName>
</protein>
<gene>
    <name evidence="1" type="ORF">N0V84_003194</name>
</gene>
<dbReference type="OrthoDB" id="5081713at2759"/>
<evidence type="ECO:0000313" key="2">
    <source>
        <dbReference type="Proteomes" id="UP001140502"/>
    </source>
</evidence>
<organism evidence="1 2">
    <name type="scientific">Fusarium piperis</name>
    <dbReference type="NCBI Taxonomy" id="1435070"/>
    <lineage>
        <taxon>Eukaryota</taxon>
        <taxon>Fungi</taxon>
        <taxon>Dikarya</taxon>
        <taxon>Ascomycota</taxon>
        <taxon>Pezizomycotina</taxon>
        <taxon>Sordariomycetes</taxon>
        <taxon>Hypocreomycetidae</taxon>
        <taxon>Hypocreales</taxon>
        <taxon>Nectriaceae</taxon>
        <taxon>Fusarium</taxon>
        <taxon>Fusarium solani species complex</taxon>
    </lineage>
</organism>
<dbReference type="AlphaFoldDB" id="A0A9W8WHT5"/>